<gene>
    <name evidence="6" type="ORF">pdam_00023054</name>
</gene>
<dbReference type="PANTHER" id="PTHR24235">
    <property type="entry name" value="NEUROPEPTIDE Y RECEPTOR"/>
    <property type="match status" value="1"/>
</dbReference>
<comment type="caution">
    <text evidence="6">The sequence shown here is derived from an EMBL/GenBank/DDBJ whole genome shotgun (WGS) entry which is preliminary data.</text>
</comment>
<evidence type="ECO:0000313" key="6">
    <source>
        <dbReference type="EMBL" id="RMX61307.1"/>
    </source>
</evidence>
<comment type="subcellular location">
    <subcellularLocation>
        <location evidence="1">Membrane</location>
        <topology evidence="1">Multi-pass membrane protein</topology>
    </subcellularLocation>
</comment>
<dbReference type="SUPFAM" id="SSF81321">
    <property type="entry name" value="Family A G protein-coupled receptor-like"/>
    <property type="match status" value="1"/>
</dbReference>
<dbReference type="AlphaFoldDB" id="A0A3M6V5Y6"/>
<dbReference type="Proteomes" id="UP000275408">
    <property type="component" value="Unassembled WGS sequence"/>
</dbReference>
<accession>A0A3M6V5Y6</accession>
<dbReference type="GO" id="GO:0016020">
    <property type="term" value="C:membrane"/>
    <property type="evidence" value="ECO:0007669"/>
    <property type="project" value="UniProtKB-SubCell"/>
</dbReference>
<reference evidence="6 7" key="1">
    <citation type="journal article" date="2018" name="Sci. Rep.">
        <title>Comparative analysis of the Pocillopora damicornis genome highlights role of immune system in coral evolution.</title>
        <authorList>
            <person name="Cunning R."/>
            <person name="Bay R.A."/>
            <person name="Gillette P."/>
            <person name="Baker A.C."/>
            <person name="Traylor-Knowles N."/>
        </authorList>
    </citation>
    <scope>NUCLEOTIDE SEQUENCE [LARGE SCALE GENOMIC DNA]</scope>
    <source>
        <strain evidence="6">RSMAS</strain>
        <tissue evidence="6">Whole animal</tissue>
    </source>
</reference>
<keyword evidence="7" id="KW-1185">Reference proteome</keyword>
<feature type="transmembrane region" description="Helical" evidence="5">
    <location>
        <begin position="6"/>
        <end position="23"/>
    </location>
</feature>
<feature type="transmembrane region" description="Helical" evidence="5">
    <location>
        <begin position="112"/>
        <end position="136"/>
    </location>
</feature>
<feature type="transmembrane region" description="Helical" evidence="5">
    <location>
        <begin position="191"/>
        <end position="214"/>
    </location>
</feature>
<keyword evidence="5" id="KW-0472">Membrane</keyword>
<evidence type="ECO:0000256" key="3">
    <source>
        <dbReference type="ARBA" id="ARBA00023170"/>
    </source>
</evidence>
<evidence type="ECO:0000256" key="2">
    <source>
        <dbReference type="ARBA" id="ARBA00023040"/>
    </source>
</evidence>
<proteinExistence type="predicted"/>
<keyword evidence="2" id="KW-0297">G-protein coupled receptor</keyword>
<organism evidence="6 7">
    <name type="scientific">Pocillopora damicornis</name>
    <name type="common">Cauliflower coral</name>
    <name type="synonym">Millepora damicornis</name>
    <dbReference type="NCBI Taxonomy" id="46731"/>
    <lineage>
        <taxon>Eukaryota</taxon>
        <taxon>Metazoa</taxon>
        <taxon>Cnidaria</taxon>
        <taxon>Anthozoa</taxon>
        <taxon>Hexacorallia</taxon>
        <taxon>Scleractinia</taxon>
        <taxon>Astrocoeniina</taxon>
        <taxon>Pocilloporidae</taxon>
        <taxon>Pocillopora</taxon>
    </lineage>
</organism>
<dbReference type="OrthoDB" id="10021141at2759"/>
<keyword evidence="5" id="KW-1133">Transmembrane helix</keyword>
<keyword evidence="5" id="KW-0812">Transmembrane</keyword>
<dbReference type="PANTHER" id="PTHR24235:SF29">
    <property type="entry name" value="GH23382P"/>
    <property type="match status" value="1"/>
</dbReference>
<protein>
    <recommendedName>
        <fullName evidence="8">G-protein coupled receptors family 1 profile domain-containing protein</fullName>
    </recommendedName>
</protein>
<dbReference type="EMBL" id="RCHS01000054">
    <property type="protein sequence ID" value="RMX61307.1"/>
    <property type="molecule type" value="Genomic_DNA"/>
</dbReference>
<dbReference type="Gene3D" id="1.20.1070.10">
    <property type="entry name" value="Rhodopsin 7-helix transmembrane proteins"/>
    <property type="match status" value="2"/>
</dbReference>
<evidence type="ECO:0000256" key="1">
    <source>
        <dbReference type="ARBA" id="ARBA00004141"/>
    </source>
</evidence>
<feature type="transmembrane region" description="Helical" evidence="5">
    <location>
        <begin position="44"/>
        <end position="61"/>
    </location>
</feature>
<dbReference type="GO" id="GO:0004930">
    <property type="term" value="F:G protein-coupled receptor activity"/>
    <property type="evidence" value="ECO:0007669"/>
    <property type="project" value="UniProtKB-KW"/>
</dbReference>
<evidence type="ECO:0008006" key="8">
    <source>
        <dbReference type="Google" id="ProtNLM"/>
    </source>
</evidence>
<keyword evidence="3" id="KW-0675">Receptor</keyword>
<evidence type="ECO:0000256" key="4">
    <source>
        <dbReference type="ARBA" id="ARBA00023224"/>
    </source>
</evidence>
<evidence type="ECO:0000313" key="7">
    <source>
        <dbReference type="Proteomes" id="UP000275408"/>
    </source>
</evidence>
<evidence type="ECO:0000256" key="5">
    <source>
        <dbReference type="SAM" id="Phobius"/>
    </source>
</evidence>
<name>A0A3M6V5Y6_POCDA</name>
<sequence>MDSYKLLSPQIFSIFILVPIAIDDFYAETRPLNEMLISHNIKKVILTLWTCSLIFSPLVFANRHLETQKRSFFFHTPLKFDKGTKVNAPEIEASQNQHPLKVIETVRRVTRIMIAVVISSLTCWVAIYILIVLLYLGRVRYKAVYFQSNYISQSGFNLYVYFACKMDRKFCFEIIVFSVLIRMDGETKRHLGKAIFAAYVLALLMGNFVLTHIIRTDNSLKTTTNCLITNQAYADMLFSNAVDRFHSVILPLRQSPISTRLKENFVILCIWSNGSSFSFIKAENFEKSRAILSFLYAAVCSKLWSNKVPGDEPNQIEAHGIEKRVTEMMIVTLA</sequence>
<keyword evidence="4" id="KW-0807">Transducer</keyword>